<dbReference type="RefSeq" id="WP_117528874.1">
    <property type="nucleotide sequence ID" value="NZ_JAQDKA010000013.1"/>
</dbReference>
<accession>A0A3E2THX3</accession>
<dbReference type="Gene3D" id="3.40.720.10">
    <property type="entry name" value="Alkaline Phosphatase, subunit A"/>
    <property type="match status" value="1"/>
</dbReference>
<dbReference type="Pfam" id="PF01663">
    <property type="entry name" value="Phosphodiest"/>
    <property type="match status" value="1"/>
</dbReference>
<dbReference type="GO" id="GO:0016787">
    <property type="term" value="F:hydrolase activity"/>
    <property type="evidence" value="ECO:0007669"/>
    <property type="project" value="UniProtKB-ARBA"/>
</dbReference>
<reference evidence="1 2" key="1">
    <citation type="submission" date="2018-08" db="EMBL/GenBank/DDBJ databases">
        <title>A genome reference for cultivated species of the human gut microbiota.</title>
        <authorList>
            <person name="Zou Y."/>
            <person name="Xue W."/>
            <person name="Luo G."/>
        </authorList>
    </citation>
    <scope>NUCLEOTIDE SEQUENCE [LARGE SCALE GENOMIC DNA]</scope>
    <source>
        <strain evidence="1 2">AF45-17</strain>
    </source>
</reference>
<name>A0A3E2THX3_9FIRM</name>
<dbReference type="PANTHER" id="PTHR10151:SF120">
    <property type="entry name" value="BIS(5'-ADENOSYL)-TRIPHOSPHATASE"/>
    <property type="match status" value="1"/>
</dbReference>
<protein>
    <submittedName>
        <fullName evidence="1">Alkaline phosphatase family protein</fullName>
    </submittedName>
</protein>
<dbReference type="SUPFAM" id="SSF53649">
    <property type="entry name" value="Alkaline phosphatase-like"/>
    <property type="match status" value="1"/>
</dbReference>
<evidence type="ECO:0000313" key="1">
    <source>
        <dbReference type="EMBL" id="RGB76140.1"/>
    </source>
</evidence>
<dbReference type="PANTHER" id="PTHR10151">
    <property type="entry name" value="ECTONUCLEOTIDE PYROPHOSPHATASE/PHOSPHODIESTERASE"/>
    <property type="match status" value="1"/>
</dbReference>
<sequence>MKSKRLIVISLDALGSTDFEMFSQLPNFKKFINHAAFCRQVRSVYPSLTYPAHTTIVTGRPPAEHGIVNNILIQPERSSPDWYWQRKYIQGTTLYDEALKKGMQVAALLWPVTAKSDITWNLPEIFANHRWSNQIMTSAANGTLGYQLTLNRKFGSIRDGIRQPALDNFVQASMKYTIRTYRPDMMFVHLTDLDTQRHHFGVHSEEAHAAIERHDQRVGELMHLLHRCGMSVKRDTTVVLLGDHSQLDVQNIILINRFLREQGYIRVQHGRITDWKAYCQNCDGSAYIYIRKNGLEKSEQIRIKNEIYDWLCAMKNDPDNGIAAIYSSKKAKELGADPECTFMLEARRGFYFQNELDMGEIPDVQRATHGFHPGRKGYQTVFMAVGPDIMPGVEIEEMSLMDEGPTMAEIMGLELPGAKGKVLREIFR</sequence>
<dbReference type="EMBL" id="QVEP01000041">
    <property type="protein sequence ID" value="RGB76140.1"/>
    <property type="molecule type" value="Genomic_DNA"/>
</dbReference>
<comment type="caution">
    <text evidence="1">The sequence shown here is derived from an EMBL/GenBank/DDBJ whole genome shotgun (WGS) entry which is preliminary data.</text>
</comment>
<gene>
    <name evidence="1" type="ORF">DW070_13425</name>
</gene>
<dbReference type="Proteomes" id="UP000260773">
    <property type="component" value="Unassembled WGS sequence"/>
</dbReference>
<dbReference type="InterPro" id="IPR017850">
    <property type="entry name" value="Alkaline_phosphatase_core_sf"/>
</dbReference>
<organism evidence="1 2">
    <name type="scientific">Coprococcus catus</name>
    <dbReference type="NCBI Taxonomy" id="116085"/>
    <lineage>
        <taxon>Bacteria</taxon>
        <taxon>Bacillati</taxon>
        <taxon>Bacillota</taxon>
        <taxon>Clostridia</taxon>
        <taxon>Lachnospirales</taxon>
        <taxon>Lachnospiraceae</taxon>
        <taxon>Coprococcus</taxon>
    </lineage>
</organism>
<evidence type="ECO:0000313" key="2">
    <source>
        <dbReference type="Proteomes" id="UP000260773"/>
    </source>
</evidence>
<dbReference type="InterPro" id="IPR002591">
    <property type="entry name" value="Phosphodiest/P_Trfase"/>
</dbReference>
<dbReference type="AlphaFoldDB" id="A0A3E2THX3"/>
<proteinExistence type="predicted"/>
<dbReference type="CDD" id="cd16018">
    <property type="entry name" value="Enpp"/>
    <property type="match status" value="1"/>
</dbReference>